<sequence>MSDRPEHNKLDSDCVLPPDHPLPADQLGRYSPERDFYAEKEIAEYVEGQARGEETVQNVERVKTEYIMGAPYEIWDVCTDKDRWWVITNPTNLYSQRHFPSLDYTLSFHVGLMMRVMSRSAKEREDEASPFDEVIRRQMQAADRLEKAIEAVDFQAVGMQLRESLISIVGAARRRIELNENDERPRDADVVGWNRVLIGKLCPGEKNDEIRNYMRALVEKAWPLVNWLTHHRNANNTAATIALDGVDAIAKHYVRLLSRERADRADQCPRCASRDMRTFFDIAIAPDGAYFDACRACGWDSHPGYPDDDEEAVGEGRVTETPHD</sequence>
<dbReference type="Proteomes" id="UP000239724">
    <property type="component" value="Unassembled WGS sequence"/>
</dbReference>
<dbReference type="RefSeq" id="WP_104519970.1">
    <property type="nucleotide sequence ID" value="NZ_NHRY01000183.1"/>
</dbReference>
<dbReference type="EMBL" id="NHRY01000183">
    <property type="protein sequence ID" value="PPQ31760.1"/>
    <property type="molecule type" value="Genomic_DNA"/>
</dbReference>
<feature type="compositionally biased region" description="Basic and acidic residues" evidence="1">
    <location>
        <begin position="1"/>
        <end position="12"/>
    </location>
</feature>
<evidence type="ECO:0000313" key="2">
    <source>
        <dbReference type="EMBL" id="PPQ31760.1"/>
    </source>
</evidence>
<reference evidence="2 3" key="1">
    <citation type="journal article" date="2018" name="Arch. Microbiol.">
        <title>New insights into the metabolic potential of the phototrophic purple bacterium Rhodopila globiformis DSM 161(T) from its draft genome sequence and evidence for a vanadium-dependent nitrogenase.</title>
        <authorList>
            <person name="Imhoff J.F."/>
            <person name="Rahn T."/>
            <person name="Kunzel S."/>
            <person name="Neulinger S.C."/>
        </authorList>
    </citation>
    <scope>NUCLEOTIDE SEQUENCE [LARGE SCALE GENOMIC DNA]</scope>
    <source>
        <strain evidence="2 3">DSM 161</strain>
    </source>
</reference>
<feature type="region of interest" description="Disordered" evidence="1">
    <location>
        <begin position="305"/>
        <end position="324"/>
    </location>
</feature>
<organism evidence="2 3">
    <name type="scientific">Rhodopila globiformis</name>
    <name type="common">Rhodopseudomonas globiformis</name>
    <dbReference type="NCBI Taxonomy" id="1071"/>
    <lineage>
        <taxon>Bacteria</taxon>
        <taxon>Pseudomonadati</taxon>
        <taxon>Pseudomonadota</taxon>
        <taxon>Alphaproteobacteria</taxon>
        <taxon>Acetobacterales</taxon>
        <taxon>Acetobacteraceae</taxon>
        <taxon>Rhodopila</taxon>
    </lineage>
</organism>
<keyword evidence="2" id="KW-0808">Transferase</keyword>
<feature type="region of interest" description="Disordered" evidence="1">
    <location>
        <begin position="1"/>
        <end position="28"/>
    </location>
</feature>
<accession>A0A2S6NAW2</accession>
<evidence type="ECO:0000313" key="3">
    <source>
        <dbReference type="Proteomes" id="UP000239724"/>
    </source>
</evidence>
<protein>
    <submittedName>
        <fullName evidence="2">Gamma-glutamylcyclotransferase</fullName>
    </submittedName>
</protein>
<proteinExistence type="predicted"/>
<gene>
    <name evidence="2" type="ORF">CCS01_16740</name>
</gene>
<dbReference type="AlphaFoldDB" id="A0A2S6NAW2"/>
<keyword evidence="3" id="KW-1185">Reference proteome</keyword>
<name>A0A2S6NAW2_RHOGL</name>
<evidence type="ECO:0000256" key="1">
    <source>
        <dbReference type="SAM" id="MobiDB-lite"/>
    </source>
</evidence>
<comment type="caution">
    <text evidence="2">The sequence shown here is derived from an EMBL/GenBank/DDBJ whole genome shotgun (WGS) entry which is preliminary data.</text>
</comment>
<dbReference type="GO" id="GO:0016740">
    <property type="term" value="F:transferase activity"/>
    <property type="evidence" value="ECO:0007669"/>
    <property type="project" value="UniProtKB-KW"/>
</dbReference>
<dbReference type="OrthoDB" id="141582at2"/>